<sequence length="135" mass="14212">MHIHPFLRAAGAALLFALATGQIDARTVEEAPPDTVCTLLGTALRYVDTTVTVRAVATSQGKTAILSDGQCQGQIALNIDEANSHKRDVSAFRRAITSAGAQASATVFGRFHPTANAGTPYAIDVYSVRDIAEVK</sequence>
<evidence type="ECO:0000313" key="2">
    <source>
        <dbReference type="EMBL" id="NII07849.1"/>
    </source>
</evidence>
<comment type="caution">
    <text evidence="2">The sequence shown here is derived from an EMBL/GenBank/DDBJ whole genome shotgun (WGS) entry which is preliminary data.</text>
</comment>
<protein>
    <submittedName>
        <fullName evidence="2">Uncharacterized protein</fullName>
    </submittedName>
</protein>
<accession>A0A7X5ZJI4</accession>
<evidence type="ECO:0000313" key="3">
    <source>
        <dbReference type="Proteomes" id="UP000490980"/>
    </source>
</evidence>
<feature type="signal peptide" evidence="1">
    <location>
        <begin position="1"/>
        <end position="25"/>
    </location>
</feature>
<proteinExistence type="predicted"/>
<dbReference type="RefSeq" id="WP_166950047.1">
    <property type="nucleotide sequence ID" value="NZ_JAARLZ010000008.1"/>
</dbReference>
<keyword evidence="1" id="KW-0732">Signal</keyword>
<name>A0A7X5ZJI4_9GAMM</name>
<evidence type="ECO:0000256" key="1">
    <source>
        <dbReference type="SAM" id="SignalP"/>
    </source>
</evidence>
<dbReference type="Proteomes" id="UP000490980">
    <property type="component" value="Unassembled WGS sequence"/>
</dbReference>
<gene>
    <name evidence="2" type="ORF">HBF25_15805</name>
</gene>
<dbReference type="AlphaFoldDB" id="A0A7X5ZJI4"/>
<feature type="chain" id="PRO_5031463558" evidence="1">
    <location>
        <begin position="26"/>
        <end position="135"/>
    </location>
</feature>
<dbReference type="EMBL" id="JAARLZ010000008">
    <property type="protein sequence ID" value="NII07849.1"/>
    <property type="molecule type" value="Genomic_DNA"/>
</dbReference>
<reference evidence="2 3" key="1">
    <citation type="submission" date="2020-03" db="EMBL/GenBank/DDBJ databases">
        <authorList>
            <person name="Lai Q."/>
        </authorList>
    </citation>
    <scope>NUCLEOTIDE SEQUENCE [LARGE SCALE GENOMIC DNA]</scope>
    <source>
        <strain evidence="2 3">CCUG 25036</strain>
    </source>
</reference>
<keyword evidence="3" id="KW-1185">Reference proteome</keyword>
<organism evidence="2 3">
    <name type="scientific">Luteibacter anthropi</name>
    <dbReference type="NCBI Taxonomy" id="564369"/>
    <lineage>
        <taxon>Bacteria</taxon>
        <taxon>Pseudomonadati</taxon>
        <taxon>Pseudomonadota</taxon>
        <taxon>Gammaproteobacteria</taxon>
        <taxon>Lysobacterales</taxon>
        <taxon>Rhodanobacteraceae</taxon>
        <taxon>Luteibacter</taxon>
    </lineage>
</organism>